<feature type="compositionally biased region" description="Low complexity" evidence="1">
    <location>
        <begin position="30"/>
        <end position="59"/>
    </location>
</feature>
<keyword evidence="4" id="KW-1185">Reference proteome</keyword>
<dbReference type="GO" id="GO:0000981">
    <property type="term" value="F:DNA-binding transcription factor activity, RNA polymerase II-specific"/>
    <property type="evidence" value="ECO:0007669"/>
    <property type="project" value="InterPro"/>
</dbReference>
<dbReference type="RefSeq" id="XP_007376825.1">
    <property type="nucleotide sequence ID" value="XM_007376763.1"/>
</dbReference>
<dbReference type="PROSITE" id="PS00463">
    <property type="entry name" value="ZN2_CY6_FUNGAL_1"/>
    <property type="match status" value="1"/>
</dbReference>
<dbReference type="PANTHER" id="PTHR47785:SF5">
    <property type="entry name" value="ZN(II)2CYS6 TRANSCRIPTION FACTOR (EUROFUNG)"/>
    <property type="match status" value="1"/>
</dbReference>
<dbReference type="KEGG" id="spaa:SPAPADRAFT_72715"/>
<dbReference type="InterPro" id="IPR053181">
    <property type="entry name" value="EcdB-like_regulator"/>
</dbReference>
<reference evidence="3 4" key="1">
    <citation type="journal article" date="2011" name="Proc. Natl. Acad. Sci. U.S.A.">
        <title>Comparative genomics of xylose-fermenting fungi for enhanced biofuel production.</title>
        <authorList>
            <person name="Wohlbach D.J."/>
            <person name="Kuo A."/>
            <person name="Sato T.K."/>
            <person name="Potts K.M."/>
            <person name="Salamov A.A."/>
            <person name="LaButti K.M."/>
            <person name="Sun H."/>
            <person name="Clum A."/>
            <person name="Pangilinan J.L."/>
            <person name="Lindquist E.A."/>
            <person name="Lucas S."/>
            <person name="Lapidus A."/>
            <person name="Jin M."/>
            <person name="Gunawan C."/>
            <person name="Balan V."/>
            <person name="Dale B.E."/>
            <person name="Jeffries T.W."/>
            <person name="Zinkel R."/>
            <person name="Barry K.W."/>
            <person name="Grigoriev I.V."/>
            <person name="Gasch A.P."/>
        </authorList>
    </citation>
    <scope>NUCLEOTIDE SEQUENCE [LARGE SCALE GENOMIC DNA]</scope>
    <source>
        <strain evidence="4">NRRL Y-27907 / 11-Y1</strain>
    </source>
</reference>
<dbReference type="PROSITE" id="PS50048">
    <property type="entry name" value="ZN2_CY6_FUNGAL_2"/>
    <property type="match status" value="1"/>
</dbReference>
<dbReference type="GeneID" id="18875452"/>
<dbReference type="CDD" id="cd00067">
    <property type="entry name" value="GAL4"/>
    <property type="match status" value="1"/>
</dbReference>
<feature type="compositionally biased region" description="Polar residues" evidence="1">
    <location>
        <begin position="11"/>
        <end position="22"/>
    </location>
</feature>
<protein>
    <recommendedName>
        <fullName evidence="2">Zn(2)-C6 fungal-type domain-containing protein</fullName>
    </recommendedName>
</protein>
<dbReference type="STRING" id="619300.G3AT29"/>
<dbReference type="InParanoid" id="G3AT29"/>
<feature type="domain" description="Zn(2)-C6 fungal-type" evidence="2">
    <location>
        <begin position="110"/>
        <end position="141"/>
    </location>
</feature>
<evidence type="ECO:0000259" key="2">
    <source>
        <dbReference type="PROSITE" id="PS50048"/>
    </source>
</evidence>
<dbReference type="OMA" id="CHYRTDD"/>
<dbReference type="eggNOG" id="ENOG502QR47">
    <property type="taxonomic scope" value="Eukaryota"/>
</dbReference>
<evidence type="ECO:0000256" key="1">
    <source>
        <dbReference type="SAM" id="MobiDB-lite"/>
    </source>
</evidence>
<dbReference type="EMBL" id="GL996504">
    <property type="protein sequence ID" value="EGW30792.1"/>
    <property type="molecule type" value="Genomic_DNA"/>
</dbReference>
<dbReference type="HOGENOM" id="CLU_011023_0_0_1"/>
<dbReference type="SUPFAM" id="SSF57701">
    <property type="entry name" value="Zn2/Cys6 DNA-binding domain"/>
    <property type="match status" value="1"/>
</dbReference>
<dbReference type="Proteomes" id="UP000000709">
    <property type="component" value="Unassembled WGS sequence"/>
</dbReference>
<proteinExistence type="predicted"/>
<feature type="compositionally biased region" description="Low complexity" evidence="1">
    <location>
        <begin position="84"/>
        <end position="93"/>
    </location>
</feature>
<dbReference type="PANTHER" id="PTHR47785">
    <property type="entry name" value="ZN(II)2CYS6 TRANSCRIPTION FACTOR (EUROFUNG)-RELATED-RELATED"/>
    <property type="match status" value="1"/>
</dbReference>
<organism evidence="4">
    <name type="scientific">Spathaspora passalidarum (strain NRRL Y-27907 / 11-Y1)</name>
    <dbReference type="NCBI Taxonomy" id="619300"/>
    <lineage>
        <taxon>Eukaryota</taxon>
        <taxon>Fungi</taxon>
        <taxon>Dikarya</taxon>
        <taxon>Ascomycota</taxon>
        <taxon>Saccharomycotina</taxon>
        <taxon>Pichiomycetes</taxon>
        <taxon>Debaryomycetaceae</taxon>
        <taxon>Spathaspora</taxon>
    </lineage>
</organism>
<dbReference type="Pfam" id="PF00172">
    <property type="entry name" value="Zn_clus"/>
    <property type="match status" value="1"/>
</dbReference>
<dbReference type="SUPFAM" id="SSF81995">
    <property type="entry name" value="beta-sandwich domain of Sec23/24"/>
    <property type="match status" value="1"/>
</dbReference>
<accession>G3AT29</accession>
<evidence type="ECO:0000313" key="4">
    <source>
        <dbReference type="Proteomes" id="UP000000709"/>
    </source>
</evidence>
<dbReference type="Gene3D" id="4.10.240.10">
    <property type="entry name" value="Zn(2)-C6 fungal-type DNA-binding domain"/>
    <property type="match status" value="1"/>
</dbReference>
<dbReference type="InterPro" id="IPR036864">
    <property type="entry name" value="Zn2-C6_fun-type_DNA-bd_sf"/>
</dbReference>
<dbReference type="GO" id="GO:0008270">
    <property type="term" value="F:zinc ion binding"/>
    <property type="evidence" value="ECO:0007669"/>
    <property type="project" value="InterPro"/>
</dbReference>
<name>G3AT29_SPAPN</name>
<evidence type="ECO:0000313" key="3">
    <source>
        <dbReference type="EMBL" id="EGW30792.1"/>
    </source>
</evidence>
<dbReference type="OrthoDB" id="4356994at2759"/>
<dbReference type="InterPro" id="IPR001138">
    <property type="entry name" value="Zn2Cys6_DnaBD"/>
</dbReference>
<dbReference type="AlphaFoldDB" id="G3AT29"/>
<dbReference type="SMART" id="SM00066">
    <property type="entry name" value="GAL4"/>
    <property type="match status" value="1"/>
</dbReference>
<feature type="region of interest" description="Disordered" evidence="1">
    <location>
        <begin position="1"/>
        <end position="101"/>
    </location>
</feature>
<sequence>MNNREGKPESGVSSLNSGTPSAIPTPQPISPQHGIGPQQQQQQYVKNQYYQANPNYYQQLPPPGMQPQVFPQGNPGPGPGPGPNQGIFQNQGPETTRATATYPRKRALTACDTCRLKKIKCDNVRPRCGSCTKNGNMNCHYRTDDQQKDYSSYDPASLNILSKLDVMLKDIKDIKSNMGIEKSDHEKRFQFDKCIWDMSLTSIFKWSSFMKTLKNTPSEAEHIQKTLINHYDDNSFTSLGRTDSLIERVQNTRLLDKFLYNNFSTIINSFFVNCYSKIPVLDTFEFFDTLEKYQLISAEMPEFSFVTLIELCDITDETVLPAKVEEIYKKQNIEINDDSIESFYKLIHSIPLIILICAIGVISTPIQLENLSSFSDSLEEARSIDLGCLGGPDVFKDLPESFPRDRVRIAVKLLNYSQLLIIGFPFLLESNTLTSVEFYLLLNQFYLYGMSPLLAHRTINTANQHMMYLLRKTNLNEVSARQRETIGRLFWSGLKLECELNVELSPFVPLSGITQMEPPISFPRIPDQASIISKSKYSDSVIKLAQKYDDEYTWYYFLTEVAVRKVDNKMCDEIYSFENSLKHSWDSEDFSENSVWHLFIKYLNQYNGIINSLSPEIRSLVLQESNVDQIYRRIKKKYDKKNDIKMEPFASVAGDIFDNLDDFLIDDDLLYRVQSESIMYIKTRVITSKLLLFRPLIYLLLEGKIPFVDLLEATMAVAEANMREASVLSNFTSTESPDSTISSQDMRAEYDIGIDYLNIIKAPQFYQKQFPEEDFSNLIEYSPKNDEDDDAVFTIKDMHQAKAKILRIFIQNLISLPKLSIPKLGAHRHPGSWYYLRNSFIGNVFQFLMYKKIHGMIETAAGDDQFKAYLAQKQQNSKDSPGGSEVKSLEEINALVNIVLSKQGILAAFEHSNILFEYWKDEVKDCEIYQAYIRRILELM</sequence>
<gene>
    <name evidence="3" type="ORF">SPAPADRAFT_72715</name>
</gene>